<dbReference type="InterPro" id="IPR028098">
    <property type="entry name" value="Glyco_trans_4-like_N"/>
</dbReference>
<dbReference type="Pfam" id="PF00534">
    <property type="entry name" value="Glycos_transf_1"/>
    <property type="match status" value="1"/>
</dbReference>
<organism evidence="3 4">
    <name type="scientific">Sulfobacillus benefaciens</name>
    <dbReference type="NCBI Taxonomy" id="453960"/>
    <lineage>
        <taxon>Bacteria</taxon>
        <taxon>Bacillati</taxon>
        <taxon>Bacillota</taxon>
        <taxon>Clostridia</taxon>
        <taxon>Eubacteriales</taxon>
        <taxon>Clostridiales Family XVII. Incertae Sedis</taxon>
        <taxon>Sulfobacillus</taxon>
    </lineage>
</organism>
<sequence length="399" mass="44910">MSHGVYGGDIWSKGLDFCTGRYRIGIVEMRILMASRQFWPFNGGIESASLLMAQSLVQMHHQVEVVTLDQRIRGGQKRLPRRDQIGRIQIHRVSSLSNKYCLPIWRPPQRGYDVIHLHGIDGFLELVHWFGMEWKIPVVLHSHGLIFHTPRLLPVKNWYWQHMFSRRVRGVTVIASSVNDARKLGEIGIDSTVVPNPVRLIGLPLEDDRPIDFIYLGRIAQHKGLMELLQVFKLVRQWCPKVNLVLVGEDWDGTLKSLMPLPRGVTWTGVVTEAEKWSLLQSSKIAVFPSHAEGFGVAVVEALSAGALVMANAIPAYGEIISSEENGFLCDYRDTGTTAQLLLRLLELDNGQRARVQANGIATASLYDPARIANLILDLYARAGRSDLRNGRRKYAGIR</sequence>
<dbReference type="InterPro" id="IPR001296">
    <property type="entry name" value="Glyco_trans_1"/>
</dbReference>
<proteinExistence type="predicted"/>
<accession>A0A2T2XFX2</accession>
<evidence type="ECO:0000259" key="1">
    <source>
        <dbReference type="Pfam" id="PF00534"/>
    </source>
</evidence>
<evidence type="ECO:0000313" key="4">
    <source>
        <dbReference type="Proteomes" id="UP000242972"/>
    </source>
</evidence>
<reference evidence="3 4" key="1">
    <citation type="journal article" date="2014" name="BMC Genomics">
        <title>Comparison of environmental and isolate Sulfobacillus genomes reveals diverse carbon, sulfur, nitrogen, and hydrogen metabolisms.</title>
        <authorList>
            <person name="Justice N.B."/>
            <person name="Norman A."/>
            <person name="Brown C.T."/>
            <person name="Singh A."/>
            <person name="Thomas B.C."/>
            <person name="Banfield J.F."/>
        </authorList>
    </citation>
    <scope>NUCLEOTIDE SEQUENCE [LARGE SCALE GENOMIC DNA]</scope>
    <source>
        <strain evidence="3">AMDSBA4</strain>
    </source>
</reference>
<dbReference type="PANTHER" id="PTHR45947">
    <property type="entry name" value="SULFOQUINOVOSYL TRANSFERASE SQD2"/>
    <property type="match status" value="1"/>
</dbReference>
<dbReference type="GO" id="GO:0016757">
    <property type="term" value="F:glycosyltransferase activity"/>
    <property type="evidence" value="ECO:0007669"/>
    <property type="project" value="InterPro"/>
</dbReference>
<feature type="domain" description="Glycosyltransferase subfamily 4-like N-terminal" evidence="2">
    <location>
        <begin position="43"/>
        <end position="199"/>
    </location>
</feature>
<dbReference type="PANTHER" id="PTHR45947:SF3">
    <property type="entry name" value="SULFOQUINOVOSYL TRANSFERASE SQD2"/>
    <property type="match status" value="1"/>
</dbReference>
<dbReference type="Gene3D" id="3.40.50.2000">
    <property type="entry name" value="Glycogen Phosphorylase B"/>
    <property type="match status" value="2"/>
</dbReference>
<gene>
    <name evidence="3" type="ORF">C7B46_10120</name>
</gene>
<evidence type="ECO:0000259" key="2">
    <source>
        <dbReference type="Pfam" id="PF13439"/>
    </source>
</evidence>
<dbReference type="EMBL" id="PXYW01000021">
    <property type="protein sequence ID" value="PSR33403.1"/>
    <property type="molecule type" value="Genomic_DNA"/>
</dbReference>
<dbReference type="AlphaFoldDB" id="A0A2T2XFX2"/>
<feature type="domain" description="Glycosyl transferase family 1" evidence="1">
    <location>
        <begin position="207"/>
        <end position="360"/>
    </location>
</feature>
<name>A0A2T2XFX2_9FIRM</name>
<dbReference type="CDD" id="cd03801">
    <property type="entry name" value="GT4_PimA-like"/>
    <property type="match status" value="1"/>
</dbReference>
<evidence type="ECO:0008006" key="5">
    <source>
        <dbReference type="Google" id="ProtNLM"/>
    </source>
</evidence>
<comment type="caution">
    <text evidence="3">The sequence shown here is derived from an EMBL/GenBank/DDBJ whole genome shotgun (WGS) entry which is preliminary data.</text>
</comment>
<protein>
    <recommendedName>
        <fullName evidence="5">Glycosyltransferase family 1 protein</fullName>
    </recommendedName>
</protein>
<dbReference type="SUPFAM" id="SSF53756">
    <property type="entry name" value="UDP-Glycosyltransferase/glycogen phosphorylase"/>
    <property type="match status" value="1"/>
</dbReference>
<evidence type="ECO:0000313" key="3">
    <source>
        <dbReference type="EMBL" id="PSR33403.1"/>
    </source>
</evidence>
<dbReference type="InterPro" id="IPR050194">
    <property type="entry name" value="Glycosyltransferase_grp1"/>
</dbReference>
<dbReference type="Pfam" id="PF13439">
    <property type="entry name" value="Glyco_transf_4"/>
    <property type="match status" value="1"/>
</dbReference>
<dbReference type="Proteomes" id="UP000242972">
    <property type="component" value="Unassembled WGS sequence"/>
</dbReference>